<feature type="transmembrane region" description="Helical" evidence="1">
    <location>
        <begin position="86"/>
        <end position="109"/>
    </location>
</feature>
<feature type="transmembrane region" description="Helical" evidence="1">
    <location>
        <begin position="247"/>
        <end position="269"/>
    </location>
</feature>
<gene>
    <name evidence="2" type="ORF">FOF44_13610</name>
</gene>
<feature type="transmembrane region" description="Helical" evidence="1">
    <location>
        <begin position="358"/>
        <end position="382"/>
    </location>
</feature>
<feature type="transmembrane region" description="Helical" evidence="1">
    <location>
        <begin position="160"/>
        <end position="183"/>
    </location>
</feature>
<feature type="transmembrane region" description="Helical" evidence="1">
    <location>
        <begin position="121"/>
        <end position="140"/>
    </location>
</feature>
<dbReference type="OrthoDB" id="5767484at2"/>
<feature type="transmembrane region" description="Helical" evidence="1">
    <location>
        <begin position="403"/>
        <end position="421"/>
    </location>
</feature>
<dbReference type="AlphaFoldDB" id="A0A557P174"/>
<comment type="caution">
    <text evidence="2">The sequence shown here is derived from an EMBL/GenBank/DDBJ whole genome shotgun (WGS) entry which is preliminary data.</text>
</comment>
<evidence type="ECO:0000313" key="2">
    <source>
        <dbReference type="EMBL" id="TVO34410.1"/>
    </source>
</evidence>
<organism evidence="2 3">
    <name type="scientific">Vibrio algivorus</name>
    <dbReference type="NCBI Taxonomy" id="1667024"/>
    <lineage>
        <taxon>Bacteria</taxon>
        <taxon>Pseudomonadati</taxon>
        <taxon>Pseudomonadota</taxon>
        <taxon>Gammaproteobacteria</taxon>
        <taxon>Vibrionales</taxon>
        <taxon>Vibrionaceae</taxon>
        <taxon>Vibrio</taxon>
    </lineage>
</organism>
<keyword evidence="1" id="KW-0472">Membrane</keyword>
<accession>A0A557P174</accession>
<feature type="transmembrane region" description="Helical" evidence="1">
    <location>
        <begin position="30"/>
        <end position="49"/>
    </location>
</feature>
<dbReference type="Proteomes" id="UP000319828">
    <property type="component" value="Unassembled WGS sequence"/>
</dbReference>
<protein>
    <submittedName>
        <fullName evidence="2">Capsular biosynthesis protein</fullName>
    </submittedName>
</protein>
<feature type="transmembrane region" description="Helical" evidence="1">
    <location>
        <begin position="214"/>
        <end position="235"/>
    </location>
</feature>
<name>A0A557P174_9VIBR</name>
<dbReference type="EMBL" id="VMKJ01000031">
    <property type="protein sequence ID" value="TVO34410.1"/>
    <property type="molecule type" value="Genomic_DNA"/>
</dbReference>
<evidence type="ECO:0000256" key="1">
    <source>
        <dbReference type="SAM" id="Phobius"/>
    </source>
</evidence>
<feature type="transmembrane region" description="Helical" evidence="1">
    <location>
        <begin position="61"/>
        <end position="80"/>
    </location>
</feature>
<keyword evidence="1" id="KW-0812">Transmembrane</keyword>
<dbReference type="RefSeq" id="WP_144388744.1">
    <property type="nucleotide sequence ID" value="NZ_CANNCB010000030.1"/>
</dbReference>
<feature type="transmembrane region" description="Helical" evidence="1">
    <location>
        <begin position="190"/>
        <end position="208"/>
    </location>
</feature>
<feature type="transmembrane region" description="Helical" evidence="1">
    <location>
        <begin position="5"/>
        <end position="24"/>
    </location>
</feature>
<sequence>MNTGLFFQVYVFITLIFSGTAQYFTEVQAFLWLPFIMTMGMVALLPLLTRYNFKPLDHLEISILILFLGFFCLALIPSIIQVGIKATIVGIKNGIGISLLLPCLFLGFCRESQLYRICQKLYWVFYAQIPLVLYQFIVVVPARVAAQGPMDKFDSVVGTFGGSMTAGGNGASMGLFCLLIMLMKVSEFKNGATTLFSATAHVVIGLSICTLAEVKFAILLAPIFFLYVYVSSSYIKEVRVISTKTILFLFLGAVILLLIIIVVSTLTYATQYQANMGVFDMFLDSTKYIFDPTLVVAGLDGNLDELGRLTALYFWGQHSDAHGIVSQLFGYGLNSSNAGGADPGFLAKHFNLGLGSTAIAIFLWEIGLIGTALLILVVYLIFKYSKPQPYFSVKDLSVADIKLLSYQSAFRAFIIVGFITLPYSPLLALIPVFQFQFYFALGAILIIRKATLTKLETYYA</sequence>
<reference evidence="2 3" key="1">
    <citation type="submission" date="2019-07" db="EMBL/GenBank/DDBJ databases">
        <title>The draft genome sequence of Vibrio algivorus M1486.</title>
        <authorList>
            <person name="Meng X."/>
        </authorList>
    </citation>
    <scope>NUCLEOTIDE SEQUENCE [LARGE SCALE GENOMIC DNA]</scope>
    <source>
        <strain evidence="2 3">M1486</strain>
    </source>
</reference>
<feature type="transmembrane region" description="Helical" evidence="1">
    <location>
        <begin position="427"/>
        <end position="447"/>
    </location>
</feature>
<proteinExistence type="predicted"/>
<evidence type="ECO:0000313" key="3">
    <source>
        <dbReference type="Proteomes" id="UP000319828"/>
    </source>
</evidence>
<keyword evidence="1" id="KW-1133">Transmembrane helix</keyword>